<dbReference type="KEGG" id="vg:2559561"/>
<gene>
    <name evidence="1" type="ORF">Nazgul28</name>
</gene>
<accession>Q6UYL2</accession>
<dbReference type="EMBL" id="AY357582">
    <property type="protein sequence ID" value="AAQ63329.1"/>
    <property type="molecule type" value="Genomic_DNA"/>
</dbReference>
<dbReference type="RefSeq" id="NP_918962.1">
    <property type="nucleotide sequence ID" value="NC_005091.2"/>
</dbReference>
<protein>
    <submittedName>
        <fullName evidence="1">Uncharacterized protein</fullName>
    </submittedName>
</protein>
<reference evidence="1" key="1">
    <citation type="submission" date="2006-02" db="EMBL/GenBank/DDBJ databases">
        <title>Complete nucleotide sequence of BcepNazgul, a novel soil phage of Burkholderia cepacia genomovar VII.</title>
        <authorList>
            <person name="Summer E.J."/>
            <person name="Peek M.L."/>
            <person name="Haliburton J.R."/>
            <person name="Hall E."/>
            <person name="Heusinkveld K."/>
            <person name="Simser J."/>
            <person name="No E.G."/>
            <person name="Gonzalez C.F."/>
            <person name="Young R.F."/>
        </authorList>
    </citation>
    <scope>NUCLEOTIDE SEQUENCE [LARGE SCALE GENOMIC DNA]</scope>
</reference>
<dbReference type="Proteomes" id="UP000002549">
    <property type="component" value="Segment"/>
</dbReference>
<dbReference type="GeneID" id="2559561"/>
<organism evidence="1 2">
    <name type="scientific">Burkholderia phage BcepNazgul</name>
    <dbReference type="NCBI Taxonomy" id="242861"/>
    <lineage>
        <taxon>Viruses</taxon>
        <taxon>Duplodnaviria</taxon>
        <taxon>Heunggongvirae</taxon>
        <taxon>Uroviricota</taxon>
        <taxon>Caudoviricetes</taxon>
        <taxon>Casjensviridae</taxon>
        <taxon>Nazgulvirus</taxon>
        <taxon>Nazgulvirus bcepnazgul</taxon>
        <taxon>Burkholderia virus BcepNazgul</taxon>
    </lineage>
</organism>
<name>Q6UYL2_9CAUD</name>
<keyword evidence="2" id="KW-1185">Reference proteome</keyword>
<evidence type="ECO:0000313" key="1">
    <source>
        <dbReference type="EMBL" id="AAQ63329.1"/>
    </source>
</evidence>
<evidence type="ECO:0000313" key="2">
    <source>
        <dbReference type="Proteomes" id="UP000002549"/>
    </source>
</evidence>
<proteinExistence type="predicted"/>
<sequence>MKTIYIVCASSMYEGGADVRAFEDDGDARKFASDCRAASARRPQAPALGASQAKWAAYYRAEAKWEKQHPANPHHHHEYFDVIGLDLYPKQK</sequence>